<protein>
    <submittedName>
        <fullName evidence="2">MFS transporter</fullName>
    </submittedName>
</protein>
<feature type="transmembrane region" description="Helical" evidence="1">
    <location>
        <begin position="34"/>
        <end position="52"/>
    </location>
</feature>
<name>A0ABD5IQW6_SERMA</name>
<dbReference type="InterPro" id="IPR036259">
    <property type="entry name" value="MFS_trans_sf"/>
</dbReference>
<dbReference type="InterPro" id="IPR000576">
    <property type="entry name" value="LacY/RafB_perm_fam"/>
</dbReference>
<gene>
    <name evidence="2" type="ORF">SJ435_27280</name>
</gene>
<proteinExistence type="predicted"/>
<keyword evidence="1" id="KW-0812">Transmembrane</keyword>
<sequence>VYLIGFQFSKSFSSIFLSTGIGHMYQSMGFTSSYIVLGGIALCFTLISFITLDKARVFSSQPVPAN</sequence>
<dbReference type="EMBL" id="JAXABG010000131">
    <property type="protein sequence ID" value="MDX7086071.1"/>
    <property type="molecule type" value="Genomic_DNA"/>
</dbReference>
<evidence type="ECO:0000256" key="1">
    <source>
        <dbReference type="SAM" id="Phobius"/>
    </source>
</evidence>
<evidence type="ECO:0000313" key="3">
    <source>
        <dbReference type="Proteomes" id="UP001275057"/>
    </source>
</evidence>
<comment type="caution">
    <text evidence="2">The sequence shown here is derived from an EMBL/GenBank/DDBJ whole genome shotgun (WGS) entry which is preliminary data.</text>
</comment>
<dbReference type="Proteomes" id="UP001275057">
    <property type="component" value="Unassembled WGS sequence"/>
</dbReference>
<dbReference type="Gene3D" id="1.20.1250.20">
    <property type="entry name" value="MFS general substrate transporter like domains"/>
    <property type="match status" value="1"/>
</dbReference>
<dbReference type="Pfam" id="PF01306">
    <property type="entry name" value="LacY_symp"/>
    <property type="match status" value="1"/>
</dbReference>
<keyword evidence="1" id="KW-1133">Transmembrane helix</keyword>
<evidence type="ECO:0000313" key="2">
    <source>
        <dbReference type="EMBL" id="MDX7086071.1"/>
    </source>
</evidence>
<accession>A0ABD5IQW6</accession>
<dbReference type="RefSeq" id="WP_319858115.1">
    <property type="nucleotide sequence ID" value="NZ_JAXABG010000131.1"/>
</dbReference>
<organism evidence="2 3">
    <name type="scientific">Serratia marcescens</name>
    <dbReference type="NCBI Taxonomy" id="615"/>
    <lineage>
        <taxon>Bacteria</taxon>
        <taxon>Pseudomonadati</taxon>
        <taxon>Pseudomonadota</taxon>
        <taxon>Gammaproteobacteria</taxon>
        <taxon>Enterobacterales</taxon>
        <taxon>Yersiniaceae</taxon>
        <taxon>Serratia</taxon>
    </lineage>
</organism>
<feature type="non-terminal residue" evidence="2">
    <location>
        <position position="1"/>
    </location>
</feature>
<keyword evidence="1" id="KW-0472">Membrane</keyword>
<reference evidence="2 3" key="1">
    <citation type="submission" date="2023-11" db="EMBL/GenBank/DDBJ databases">
        <title>Detection of rare carbapenemases in Enterobacterales - comparison of two colorimetric and two CIM-based carbapenemase assays.</title>
        <authorList>
            <person name="Schaffarczyk L."/>
            <person name="Noster J."/>
            <person name="Stelzer Y."/>
            <person name="Sattler J."/>
            <person name="Gatermann S."/>
            <person name="Hamprecht A."/>
        </authorList>
    </citation>
    <scope>NUCLEOTIDE SEQUENCE [LARGE SCALE GENOMIC DNA]</scope>
    <source>
        <strain evidence="2 3">CIM-Carb-136</strain>
    </source>
</reference>
<dbReference type="AlphaFoldDB" id="A0ABD5IQW6"/>